<protein>
    <recommendedName>
        <fullName evidence="9">Pentacotripeptide-repeat region of PRORP domain-containing protein</fullName>
    </recommendedName>
</protein>
<comment type="similarity">
    <text evidence="1">Belongs to the CCM1 family.</text>
</comment>
<feature type="compositionally biased region" description="Low complexity" evidence="6">
    <location>
        <begin position="296"/>
        <end position="311"/>
    </location>
</feature>
<feature type="repeat" description="PPR" evidence="5">
    <location>
        <begin position="409"/>
        <end position="443"/>
    </location>
</feature>
<comment type="subunit">
    <text evidence="4">Binds to mitochondrial small subunit 15S rRNA.</text>
</comment>
<evidence type="ECO:0000256" key="3">
    <source>
        <dbReference type="ARBA" id="ARBA00044493"/>
    </source>
</evidence>
<dbReference type="Proteomes" id="UP000278143">
    <property type="component" value="Unassembled WGS sequence"/>
</dbReference>
<evidence type="ECO:0000256" key="5">
    <source>
        <dbReference type="PROSITE-ProRule" id="PRU00708"/>
    </source>
</evidence>
<dbReference type="EMBL" id="KZ989769">
    <property type="protein sequence ID" value="RKP25382.1"/>
    <property type="molecule type" value="Genomic_DNA"/>
</dbReference>
<proteinExistence type="inferred from homology"/>
<keyword evidence="2" id="KW-0677">Repeat</keyword>
<dbReference type="AlphaFoldDB" id="A0A4P9Z0I7"/>
<feature type="repeat" description="PPR" evidence="5">
    <location>
        <begin position="605"/>
        <end position="639"/>
    </location>
</feature>
<evidence type="ECO:0000256" key="2">
    <source>
        <dbReference type="ARBA" id="ARBA00022737"/>
    </source>
</evidence>
<dbReference type="Gene3D" id="1.25.40.10">
    <property type="entry name" value="Tetratricopeptide repeat domain"/>
    <property type="match status" value="3"/>
</dbReference>
<organism evidence="7 8">
    <name type="scientific">Syncephalis pseudoplumigaleata</name>
    <dbReference type="NCBI Taxonomy" id="1712513"/>
    <lineage>
        <taxon>Eukaryota</taxon>
        <taxon>Fungi</taxon>
        <taxon>Fungi incertae sedis</taxon>
        <taxon>Zoopagomycota</taxon>
        <taxon>Zoopagomycotina</taxon>
        <taxon>Zoopagomycetes</taxon>
        <taxon>Zoopagales</taxon>
        <taxon>Piptocephalidaceae</taxon>
        <taxon>Syncephalis</taxon>
    </lineage>
</organism>
<evidence type="ECO:0008006" key="9">
    <source>
        <dbReference type="Google" id="ProtNLM"/>
    </source>
</evidence>
<name>A0A4P9Z0I7_9FUNG</name>
<accession>A0A4P9Z0I7</accession>
<feature type="region of interest" description="Disordered" evidence="6">
    <location>
        <begin position="296"/>
        <end position="323"/>
    </location>
</feature>
<gene>
    <name evidence="7" type="ORF">SYNPS1DRAFT_22647</name>
</gene>
<dbReference type="InterPro" id="IPR002885">
    <property type="entry name" value="PPR_rpt"/>
</dbReference>
<dbReference type="PROSITE" id="PS51375">
    <property type="entry name" value="PPR"/>
    <property type="match status" value="3"/>
</dbReference>
<sequence length="757" mass="84929">MPKLNKHMAHRLALAFDEAIRYQHITPLMDISAQLAALHRHGLERLSAEQRTADRVWLQFQRIAIAPSTLRQISTAAYIALTKQLAQGRPATEAARRLRIVLSDMQLARRPFKISEWNATLHAFSVCGDLASMERVWQRMRAIDAASRAKHREEEEEEGDGEQCRRGRANRTWTSRANWLIAYNTRLHAYASDGALDAVEWVWSELMHHPGLEPDRIAWNTRIHAHAMLGHIDDMERYAREMATVYRLAWDAYTQQALLVGYGRANRWDAVERIRAMLEQREAVWVAAKFGGSRAPAKRAASTTRPASTASDEGQSPWLPDELPEPSAHNYTALMSLHIRRQDYAAASRTLERMLTAGVQPTQATVNVVLRMHVEQGDINGALWILHQLTRRSKDGHHGSGLPTDWRPDAYTASILLDACSRQGAYEEMHRVRQIMVASGVRFTLVTLTALAIGYAKAGRSQDARYFAERSRQAILDEPSQHRPLADEEEQAADACSSTRIISTALRARAGSRVAEAVSVGCAVVRALSDAQCPDGAQAVWQDLVASGLPLDADEHNTLLYALGERHDLAALRRCYHERIGALLPRDDAAEHMGIDEAPRAPPANVKTFSVMIRALTKHGELDVAEHLYQQLLWLASLPSHLQFQHWEADGRHRPRKPHLHLTAVEHARVFSMLVAARLRRQDEQGAYHRYKQLAPSLKSALSTPIYTALMDAAARKKRWSRVYHLLTDLLASNSPLDTTAYNALLLLCGGTSAARQ</sequence>
<keyword evidence="8" id="KW-1185">Reference proteome</keyword>
<dbReference type="Pfam" id="PF13812">
    <property type="entry name" value="PPR_3"/>
    <property type="match status" value="1"/>
</dbReference>
<evidence type="ECO:0000313" key="7">
    <source>
        <dbReference type="EMBL" id="RKP25382.1"/>
    </source>
</evidence>
<dbReference type="PANTHER" id="PTHR47447">
    <property type="entry name" value="OS03G0856100 PROTEIN"/>
    <property type="match status" value="1"/>
</dbReference>
<feature type="region of interest" description="Disordered" evidence="6">
    <location>
        <begin position="148"/>
        <end position="168"/>
    </location>
</feature>
<reference evidence="8" key="1">
    <citation type="journal article" date="2018" name="Nat. Microbiol.">
        <title>Leveraging single-cell genomics to expand the fungal tree of life.</title>
        <authorList>
            <person name="Ahrendt S.R."/>
            <person name="Quandt C.A."/>
            <person name="Ciobanu D."/>
            <person name="Clum A."/>
            <person name="Salamov A."/>
            <person name="Andreopoulos B."/>
            <person name="Cheng J.F."/>
            <person name="Woyke T."/>
            <person name="Pelin A."/>
            <person name="Henrissat B."/>
            <person name="Reynolds N.K."/>
            <person name="Benny G.L."/>
            <person name="Smith M.E."/>
            <person name="James T.Y."/>
            <person name="Grigoriev I.V."/>
        </authorList>
    </citation>
    <scope>NUCLEOTIDE SEQUENCE [LARGE SCALE GENOMIC DNA]</scope>
    <source>
        <strain evidence="8">Benny S71-1</strain>
    </source>
</reference>
<evidence type="ECO:0000313" key="8">
    <source>
        <dbReference type="Proteomes" id="UP000278143"/>
    </source>
</evidence>
<evidence type="ECO:0000256" key="1">
    <source>
        <dbReference type="ARBA" id="ARBA00006192"/>
    </source>
</evidence>
<dbReference type="Pfam" id="PF01535">
    <property type="entry name" value="PPR"/>
    <property type="match status" value="2"/>
</dbReference>
<evidence type="ECO:0000256" key="6">
    <source>
        <dbReference type="SAM" id="MobiDB-lite"/>
    </source>
</evidence>
<comment type="function">
    <text evidence="3">Regulates mitochondrial small subunit maturation by controlling 15S rRNA 5'-end processing. Localizes to the 5' precursor of the 15S rRNA in a position that is subsequently occupied by mS47 in the mature yeast mtSSU. Uses structure and sequence-specific RNA recognition, binding to a single-stranded region of the precursor and specifically recognizing bases -6 to -1. The exchange of Ccm1 for mS47 is coupled to the irreversible removal of precursor rRNA that is accompanied by conformational changes of the mitoribosomal proteins uS5m and mS26. These conformational changes signal completion of 5'-end rRNA processing through protection of the mature 5'-end of the 15S rRNA and stabilization of mS47. The removal of the 5' precursor together with the dissociation of Ccm1 may be catalyzed by the 5'-3' exoribonuclease Pet127. Involved in the specific removal of group I introns in mitochondrial encoded transcripts.</text>
</comment>
<feature type="repeat" description="PPR" evidence="5">
    <location>
        <begin position="327"/>
        <end position="361"/>
    </location>
</feature>
<evidence type="ECO:0000256" key="4">
    <source>
        <dbReference type="ARBA" id="ARBA00044511"/>
    </source>
</evidence>
<dbReference type="PANTHER" id="PTHR47447:SF17">
    <property type="entry name" value="OS12G0638900 PROTEIN"/>
    <property type="match status" value="1"/>
</dbReference>
<dbReference type="OrthoDB" id="185373at2759"/>
<dbReference type="InterPro" id="IPR011990">
    <property type="entry name" value="TPR-like_helical_dom_sf"/>
</dbReference>